<keyword evidence="1" id="KW-0560">Oxidoreductase</keyword>
<gene>
    <name evidence="2" type="ORF">FVW20_13565</name>
</gene>
<name>A0ABS0J8E8_9BACT</name>
<dbReference type="Proteomes" id="UP001194469">
    <property type="component" value="Unassembled WGS sequence"/>
</dbReference>
<dbReference type="EMBL" id="VRYY01000441">
    <property type="protein sequence ID" value="MBG3878008.1"/>
    <property type="molecule type" value="Genomic_DNA"/>
</dbReference>
<organism evidence="2 3">
    <name type="scientific">Nitratidesulfovibrio oxamicus</name>
    <dbReference type="NCBI Taxonomy" id="32016"/>
    <lineage>
        <taxon>Bacteria</taxon>
        <taxon>Pseudomonadati</taxon>
        <taxon>Thermodesulfobacteriota</taxon>
        <taxon>Desulfovibrionia</taxon>
        <taxon>Desulfovibrionales</taxon>
        <taxon>Desulfovibrionaceae</taxon>
        <taxon>Nitratidesulfovibrio</taxon>
    </lineage>
</organism>
<proteinExistence type="predicted"/>
<evidence type="ECO:0000313" key="3">
    <source>
        <dbReference type="Proteomes" id="UP001194469"/>
    </source>
</evidence>
<dbReference type="InterPro" id="IPR016162">
    <property type="entry name" value="Ald_DH_N"/>
</dbReference>
<feature type="non-terminal residue" evidence="2">
    <location>
        <position position="1"/>
    </location>
</feature>
<sequence length="141" mass="14851">AARLAPAGVTFRACPTALPLLGDAATAAAPEDYGMEFHDLILAVRVVDDMDEALAHIAAHGSNHTEIICTRDHGRAMRFLREADASMVAVNASTRFNDGGQLGLGAEIGISTSKLHSYGPMGVQELTTTKFVVFGAGQVRE</sequence>
<dbReference type="Gene3D" id="3.40.309.10">
    <property type="entry name" value="Aldehyde Dehydrogenase, Chain A, domain 2"/>
    <property type="match status" value="1"/>
</dbReference>
<dbReference type="PANTHER" id="PTHR11063:SF8">
    <property type="entry name" value="DELTA-1-PYRROLINE-5-CARBOXYLATE SYNTHASE"/>
    <property type="match status" value="1"/>
</dbReference>
<keyword evidence="3" id="KW-1185">Reference proteome</keyword>
<protein>
    <submittedName>
        <fullName evidence="2">Gamma-glutamyl-phosphate reductase</fullName>
    </submittedName>
</protein>
<dbReference type="PANTHER" id="PTHR11063">
    <property type="entry name" value="GLUTAMATE SEMIALDEHYDE DEHYDROGENASE"/>
    <property type="match status" value="1"/>
</dbReference>
<evidence type="ECO:0000313" key="2">
    <source>
        <dbReference type="EMBL" id="MBG3878008.1"/>
    </source>
</evidence>
<comment type="caution">
    <text evidence="2">The sequence shown here is derived from an EMBL/GenBank/DDBJ whole genome shotgun (WGS) entry which is preliminary data.</text>
</comment>
<accession>A0ABS0J8E8</accession>
<dbReference type="SUPFAM" id="SSF53720">
    <property type="entry name" value="ALDH-like"/>
    <property type="match status" value="1"/>
</dbReference>
<evidence type="ECO:0000256" key="1">
    <source>
        <dbReference type="ARBA" id="ARBA00023002"/>
    </source>
</evidence>
<dbReference type="PROSITE" id="PS01223">
    <property type="entry name" value="PROA"/>
    <property type="match status" value="1"/>
</dbReference>
<reference evidence="2 3" key="1">
    <citation type="submission" date="2019-08" db="EMBL/GenBank/DDBJ databases">
        <authorList>
            <person name="Luo N."/>
        </authorList>
    </citation>
    <scope>NUCLEOTIDE SEQUENCE [LARGE SCALE GENOMIC DNA]</scope>
    <source>
        <strain evidence="2 3">NCIMB 9442</strain>
    </source>
</reference>
<dbReference type="InterPro" id="IPR016163">
    <property type="entry name" value="Ald_DH_C"/>
</dbReference>
<dbReference type="InterPro" id="IPR016161">
    <property type="entry name" value="Ald_DH/histidinol_DH"/>
</dbReference>
<dbReference type="InterPro" id="IPR020593">
    <property type="entry name" value="G-glutamylP_reductase_CS"/>
</dbReference>
<dbReference type="Gene3D" id="3.40.605.10">
    <property type="entry name" value="Aldehyde Dehydrogenase, Chain A, domain 1"/>
    <property type="match status" value="1"/>
</dbReference>